<proteinExistence type="predicted"/>
<evidence type="ECO:0000313" key="1">
    <source>
        <dbReference type="EMBL" id="GAI99816.1"/>
    </source>
</evidence>
<dbReference type="EMBL" id="BARW01018512">
    <property type="protein sequence ID" value="GAI99816.1"/>
    <property type="molecule type" value="Genomic_DNA"/>
</dbReference>
<feature type="non-terminal residue" evidence="1">
    <location>
        <position position="1"/>
    </location>
</feature>
<gene>
    <name evidence="1" type="ORF">S12H4_31684</name>
</gene>
<organism evidence="1">
    <name type="scientific">marine sediment metagenome</name>
    <dbReference type="NCBI Taxonomy" id="412755"/>
    <lineage>
        <taxon>unclassified sequences</taxon>
        <taxon>metagenomes</taxon>
        <taxon>ecological metagenomes</taxon>
    </lineage>
</organism>
<protein>
    <submittedName>
        <fullName evidence="1">Uncharacterized protein</fullName>
    </submittedName>
</protein>
<comment type="caution">
    <text evidence="1">The sequence shown here is derived from an EMBL/GenBank/DDBJ whole genome shotgun (WGS) entry which is preliminary data.</text>
</comment>
<sequence>ALVVVKWWQALQKEDSKQQKKNPIGYRFFLEDYAKHFRDRVSRLQYDIAIKRGG</sequence>
<accession>X1U869</accession>
<name>X1U869_9ZZZZ</name>
<reference evidence="1" key="1">
    <citation type="journal article" date="2014" name="Front. Microbiol.">
        <title>High frequency of phylogenetically diverse reductive dehalogenase-homologous genes in deep subseafloor sedimentary metagenomes.</title>
        <authorList>
            <person name="Kawai M."/>
            <person name="Futagami T."/>
            <person name="Toyoda A."/>
            <person name="Takaki Y."/>
            <person name="Nishi S."/>
            <person name="Hori S."/>
            <person name="Arai W."/>
            <person name="Tsubouchi T."/>
            <person name="Morono Y."/>
            <person name="Uchiyama I."/>
            <person name="Ito T."/>
            <person name="Fujiyama A."/>
            <person name="Inagaki F."/>
            <person name="Takami H."/>
        </authorList>
    </citation>
    <scope>NUCLEOTIDE SEQUENCE</scope>
    <source>
        <strain evidence="1">Expedition CK06-06</strain>
    </source>
</reference>
<dbReference type="AlphaFoldDB" id="X1U869"/>